<dbReference type="Proteomes" id="UP000260983">
    <property type="component" value="Unassembled WGS sequence"/>
</dbReference>
<dbReference type="Pfam" id="PF14509">
    <property type="entry name" value="GH97_C"/>
    <property type="match status" value="1"/>
</dbReference>
<name>A0A3E5BB75_9BACE</name>
<keyword evidence="4" id="KW-0732">Signal</keyword>
<gene>
    <name evidence="8" type="ORF">DXB65_12900</name>
</gene>
<evidence type="ECO:0000313" key="8">
    <source>
        <dbReference type="EMBL" id="RGN34615.1"/>
    </source>
</evidence>
<keyword evidence="8" id="KW-0378">Hydrolase</keyword>
<proteinExistence type="predicted"/>
<evidence type="ECO:0000256" key="1">
    <source>
        <dbReference type="ARBA" id="ARBA00001913"/>
    </source>
</evidence>
<comment type="subunit">
    <text evidence="2">Monomer.</text>
</comment>
<dbReference type="Gene3D" id="2.70.98.10">
    <property type="match status" value="1"/>
</dbReference>
<comment type="cofactor">
    <cofactor evidence="1">
        <name>Ca(2+)</name>
        <dbReference type="ChEBI" id="CHEBI:29108"/>
    </cofactor>
</comment>
<dbReference type="Pfam" id="PF14508">
    <property type="entry name" value="GH97_N"/>
    <property type="match status" value="1"/>
</dbReference>
<dbReference type="Gene3D" id="3.20.20.70">
    <property type="entry name" value="Aldolase class I"/>
    <property type="match status" value="1"/>
</dbReference>
<feature type="domain" description="Glycosyl-hydrolase 97 N-terminal" evidence="6">
    <location>
        <begin position="24"/>
        <end position="276"/>
    </location>
</feature>
<reference evidence="8 9" key="1">
    <citation type="submission" date="2018-08" db="EMBL/GenBank/DDBJ databases">
        <title>A genome reference for cultivated species of the human gut microbiota.</title>
        <authorList>
            <person name="Zou Y."/>
            <person name="Xue W."/>
            <person name="Luo G."/>
        </authorList>
    </citation>
    <scope>NUCLEOTIDE SEQUENCE [LARGE SCALE GENOMIC DNA]</scope>
    <source>
        <strain evidence="8 9">OM05-15BH</strain>
    </source>
</reference>
<evidence type="ECO:0000256" key="2">
    <source>
        <dbReference type="ARBA" id="ARBA00011245"/>
    </source>
</evidence>
<evidence type="ECO:0000256" key="4">
    <source>
        <dbReference type="SAM" id="SignalP"/>
    </source>
</evidence>
<feature type="signal peptide" evidence="4">
    <location>
        <begin position="1"/>
        <end position="21"/>
    </location>
</feature>
<feature type="domain" description="Glycosyl-hydrolase 97 catalytic" evidence="5">
    <location>
        <begin position="293"/>
        <end position="451"/>
    </location>
</feature>
<feature type="chain" id="PRO_5017655641" evidence="4">
    <location>
        <begin position="22"/>
        <end position="627"/>
    </location>
</feature>
<evidence type="ECO:0000313" key="9">
    <source>
        <dbReference type="Proteomes" id="UP000260983"/>
    </source>
</evidence>
<protein>
    <submittedName>
        <fullName evidence="8">Glycoside hydrolase family 97</fullName>
    </submittedName>
</protein>
<dbReference type="EMBL" id="QSUL01000008">
    <property type="protein sequence ID" value="RGN34615.1"/>
    <property type="molecule type" value="Genomic_DNA"/>
</dbReference>
<dbReference type="InterPro" id="IPR014718">
    <property type="entry name" value="GH-type_carb-bd"/>
</dbReference>
<evidence type="ECO:0000256" key="3">
    <source>
        <dbReference type="ARBA" id="ARBA00022837"/>
    </source>
</evidence>
<accession>A0A3E5BB75</accession>
<dbReference type="InterPro" id="IPR019563">
    <property type="entry name" value="GH97_catalytic"/>
</dbReference>
<dbReference type="InterPro" id="IPR029486">
    <property type="entry name" value="GH97_N"/>
</dbReference>
<dbReference type="InterPro" id="IPR029483">
    <property type="entry name" value="GH97_C"/>
</dbReference>
<dbReference type="InterPro" id="IPR052720">
    <property type="entry name" value="Glycosyl_hydrolase_97"/>
</dbReference>
<dbReference type="InterPro" id="IPR017853">
    <property type="entry name" value="GH"/>
</dbReference>
<sequence>MKTKIILCILSLMTFSFQLVAQDVVSPDGRIKVTFSLSDSPSKVHPTVAEGTPFYEVTFENKPFLLPSRLGFDVMGTAEIKHYFRLAETLRSEKRSSWQPVYGEKNEYPDNYNEMKVILEETLYPYRKLHIVFRAYNEGIAFRYELPDQPGFEKVVLDREYTEFTFPRYTSVWESYGHEGKYYKVYPYEVKPNCELPLTCHTEDGVYGAIMEAGNSHYPRAYVEAPYRRENTLRISLRGEAKSVNGITTAWRAITLSSTPGGLIEQNYLLLNLNEPCRIADTSWIKPGTAMRETTISTPEAYKMIDFCSRKGIDYMIFDWGWYGVANSHKSDPSIVNVTHPSTGAPLPGHPGLDLPAVVEYGKEKGVGIFLYVNRQGLERYADKIFPLYQKWGIKGIKPGFVSVGNQEWQEWMEMIVKKAAGYNLLVDIHDAYRPTGLSRTYPNLLTQEGIHGNEQNPNADHDVMLPFTRFTIGAGDYTPGYCRDDLQSTWAHRLALPIVYYSPAQFLFWREKLSECHERPELELWENIPTVWDDTKVLSGEIGEYIIIARRSGKDWYVGGITNTTSRQVELDFSFLQSGRKYKAVLYTDDTKSDDKVTITETRVNSKDKHPLWLKASGGFSMKISE</sequence>
<evidence type="ECO:0000259" key="5">
    <source>
        <dbReference type="Pfam" id="PF10566"/>
    </source>
</evidence>
<dbReference type="InterPro" id="IPR013785">
    <property type="entry name" value="Aldolase_TIM"/>
</dbReference>
<dbReference type="GO" id="GO:0016787">
    <property type="term" value="F:hydrolase activity"/>
    <property type="evidence" value="ECO:0007669"/>
    <property type="project" value="UniProtKB-KW"/>
</dbReference>
<dbReference type="AlphaFoldDB" id="A0A3E5BB75"/>
<keyword evidence="3" id="KW-0106">Calcium</keyword>
<organism evidence="8 9">
    <name type="scientific">Bacteroides oleiciplenus</name>
    <dbReference type="NCBI Taxonomy" id="626931"/>
    <lineage>
        <taxon>Bacteria</taxon>
        <taxon>Pseudomonadati</taxon>
        <taxon>Bacteroidota</taxon>
        <taxon>Bacteroidia</taxon>
        <taxon>Bacteroidales</taxon>
        <taxon>Bacteroidaceae</taxon>
        <taxon>Bacteroides</taxon>
    </lineage>
</organism>
<evidence type="ECO:0000259" key="7">
    <source>
        <dbReference type="Pfam" id="PF14509"/>
    </source>
</evidence>
<dbReference type="PANTHER" id="PTHR35803">
    <property type="entry name" value="GLUCAN 1,4-ALPHA-GLUCOSIDASE SUSB-RELATED"/>
    <property type="match status" value="1"/>
</dbReference>
<feature type="domain" description="Glycosyl-hydrolase 97 C-terminal oligomerisation" evidence="7">
    <location>
        <begin position="532"/>
        <end position="625"/>
    </location>
</feature>
<dbReference type="Pfam" id="PF10566">
    <property type="entry name" value="Glyco_hydro_97"/>
    <property type="match status" value="1"/>
</dbReference>
<dbReference type="GO" id="GO:0030246">
    <property type="term" value="F:carbohydrate binding"/>
    <property type="evidence" value="ECO:0007669"/>
    <property type="project" value="InterPro"/>
</dbReference>
<dbReference type="SUPFAM" id="SSF51445">
    <property type="entry name" value="(Trans)glycosidases"/>
    <property type="match status" value="1"/>
</dbReference>
<dbReference type="RefSeq" id="WP_117724489.1">
    <property type="nucleotide sequence ID" value="NZ_QSUL01000008.1"/>
</dbReference>
<comment type="caution">
    <text evidence="8">The sequence shown here is derived from an EMBL/GenBank/DDBJ whole genome shotgun (WGS) entry which is preliminary data.</text>
</comment>
<evidence type="ECO:0000259" key="6">
    <source>
        <dbReference type="Pfam" id="PF14508"/>
    </source>
</evidence>